<sequence length="233" mass="27147">MSSYRPKTSVEIPLRDSTENGLRRRLSDLCIGVWNLTQRWEELNGTSARLLEKIINARLRLLYARQNSSHRTGGPISMVSIRDEDRLTLRKDEKIETIESEDIYHLNQEERHRIVEYLIVETENLTMLLEEEMARIAGKLQRALVQLRALRKLIDGSSDDIIDKEVKQRLRRAEEIIPDVLAMYRQELEAKRATLRDLASYDCRTIFVAIIASWNQQPFINNALLNSLYALVV</sequence>
<evidence type="ECO:0000313" key="2">
    <source>
        <dbReference type="WBParaSite" id="PgR008_g207_t02"/>
    </source>
</evidence>
<organism evidence="1 2">
    <name type="scientific">Parascaris univalens</name>
    <name type="common">Nematode worm</name>
    <dbReference type="NCBI Taxonomy" id="6257"/>
    <lineage>
        <taxon>Eukaryota</taxon>
        <taxon>Metazoa</taxon>
        <taxon>Ecdysozoa</taxon>
        <taxon>Nematoda</taxon>
        <taxon>Chromadorea</taxon>
        <taxon>Rhabditida</taxon>
        <taxon>Spirurina</taxon>
        <taxon>Ascaridomorpha</taxon>
        <taxon>Ascaridoidea</taxon>
        <taxon>Ascarididae</taxon>
        <taxon>Parascaris</taxon>
    </lineage>
</organism>
<evidence type="ECO:0000313" key="1">
    <source>
        <dbReference type="Proteomes" id="UP000887569"/>
    </source>
</evidence>
<protein>
    <submittedName>
        <fullName evidence="2">RNA polymerase-associated protein CTR9-like protein</fullName>
    </submittedName>
</protein>
<proteinExistence type="predicted"/>
<dbReference type="Proteomes" id="UP000887569">
    <property type="component" value="Unplaced"/>
</dbReference>
<name>A0A915AIZ7_PARUN</name>
<reference evidence="2" key="1">
    <citation type="submission" date="2022-11" db="UniProtKB">
        <authorList>
            <consortium name="WormBaseParasite"/>
        </authorList>
    </citation>
    <scope>IDENTIFICATION</scope>
</reference>
<dbReference type="WBParaSite" id="PgR008_g207_t02">
    <property type="protein sequence ID" value="PgR008_g207_t02"/>
    <property type="gene ID" value="PgR008_g207"/>
</dbReference>
<dbReference type="PRINTS" id="PR02040">
    <property type="entry name" value="CDK2IP"/>
</dbReference>
<accession>A0A915AIZ7</accession>
<dbReference type="AlphaFoldDB" id="A0A915AIZ7"/>
<keyword evidence="1" id="KW-1185">Reference proteome</keyword>
<dbReference type="InterPro" id="IPR023250">
    <property type="entry name" value="Cyclin-dep_Kinase_2_interact"/>
</dbReference>